<gene>
    <name evidence="3" type="ORF">RJT34_28116</name>
</gene>
<evidence type="ECO:0000256" key="1">
    <source>
        <dbReference type="SAM" id="MobiDB-lite"/>
    </source>
</evidence>
<feature type="compositionally biased region" description="Basic and acidic residues" evidence="1">
    <location>
        <begin position="329"/>
        <end position="348"/>
    </location>
</feature>
<accession>A0AAN9I8V0</accession>
<feature type="domain" description="Calmodulin-binding" evidence="2">
    <location>
        <begin position="454"/>
        <end position="565"/>
    </location>
</feature>
<evidence type="ECO:0000313" key="3">
    <source>
        <dbReference type="EMBL" id="KAK7271868.1"/>
    </source>
</evidence>
<feature type="region of interest" description="Disordered" evidence="1">
    <location>
        <begin position="1"/>
        <end position="33"/>
    </location>
</feature>
<sequence>MANESVELPMNPEVTKSSGVEISRNSSGKASFGNNDEKVVARYLRTSSSSCHDFCKYAGKHAFESKERHFIPDRATRKQLRRSSEDSVGGTMTSIVNIRASVDSRLSKMSTHKLKEPVDSKSQTSNIFDANKHQNETGNEVLVNKNSSPLVKIKPSLVQKSHVSPTTRLKISSTIKEVKSPKSTCSKVEVTSRSIPKKMKTPSKSTSKVKTSSTATSNTVETSSKLSSLNGKEIKLSEKCVSSLNSSSVTRRQISSMKAPNDFVGKKNSKIKMEKEVIAFSKVASRKFMEPSRTLSFPSPSHERVASVNSRKHKSLKIVSSLKNQQNAKKAEPKDHKNNEVEHEEHNNEVEEKTLYVIKMDSENKMLQYNQKASYDDESYVLKLSPMSSVSSVSQSLSHEDQEETEYAASEIEQDSFSGNLEAEFMENDRTLKVVKKDKPEKDQLVCSEDKDNQMIKLKFKGGKVVANHIVVRTPRRLEFQKAKMLGNKKGDTQKKSFKIRYRACANYDAANGPEKVVLRRQNIHKQKDAQILLNNVIEETASKLVETEKSKVKALVGAFETAISLQEKNPSANEAS</sequence>
<dbReference type="PANTHER" id="PTHR33349">
    <property type="entry name" value="EMB|CAB62594.1"/>
    <property type="match status" value="1"/>
</dbReference>
<evidence type="ECO:0000259" key="2">
    <source>
        <dbReference type="SMART" id="SM01054"/>
    </source>
</evidence>
<evidence type="ECO:0000313" key="4">
    <source>
        <dbReference type="Proteomes" id="UP001359559"/>
    </source>
</evidence>
<dbReference type="SMART" id="SM01054">
    <property type="entry name" value="CaM_binding"/>
    <property type="match status" value="1"/>
</dbReference>
<dbReference type="EMBL" id="JAYKXN010000007">
    <property type="protein sequence ID" value="KAK7271868.1"/>
    <property type="molecule type" value="Genomic_DNA"/>
</dbReference>
<reference evidence="3 4" key="1">
    <citation type="submission" date="2024-01" db="EMBL/GenBank/DDBJ databases">
        <title>The genomes of 5 underutilized Papilionoideae crops provide insights into root nodulation and disease resistance.</title>
        <authorList>
            <person name="Yuan L."/>
        </authorList>
    </citation>
    <scope>NUCLEOTIDE SEQUENCE [LARGE SCALE GENOMIC DNA]</scope>
    <source>
        <strain evidence="3">LY-2023</strain>
        <tissue evidence="3">Leaf</tissue>
    </source>
</reference>
<keyword evidence="4" id="KW-1185">Reference proteome</keyword>
<organism evidence="3 4">
    <name type="scientific">Clitoria ternatea</name>
    <name type="common">Butterfly pea</name>
    <dbReference type="NCBI Taxonomy" id="43366"/>
    <lineage>
        <taxon>Eukaryota</taxon>
        <taxon>Viridiplantae</taxon>
        <taxon>Streptophyta</taxon>
        <taxon>Embryophyta</taxon>
        <taxon>Tracheophyta</taxon>
        <taxon>Spermatophyta</taxon>
        <taxon>Magnoliopsida</taxon>
        <taxon>eudicotyledons</taxon>
        <taxon>Gunneridae</taxon>
        <taxon>Pentapetalae</taxon>
        <taxon>rosids</taxon>
        <taxon>fabids</taxon>
        <taxon>Fabales</taxon>
        <taxon>Fabaceae</taxon>
        <taxon>Papilionoideae</taxon>
        <taxon>50 kb inversion clade</taxon>
        <taxon>NPAAA clade</taxon>
        <taxon>indigoferoid/millettioid clade</taxon>
        <taxon>Phaseoleae</taxon>
        <taxon>Clitoria</taxon>
    </lineage>
</organism>
<feature type="region of interest" description="Disordered" evidence="1">
    <location>
        <begin position="186"/>
        <end position="220"/>
    </location>
</feature>
<name>A0AAN9I8V0_CLITE</name>
<protein>
    <recommendedName>
        <fullName evidence="2">Calmodulin-binding domain-containing protein</fullName>
    </recommendedName>
</protein>
<feature type="compositionally biased region" description="Polar residues" evidence="1">
    <location>
        <begin position="14"/>
        <end position="33"/>
    </location>
</feature>
<dbReference type="PANTHER" id="PTHR33349:SF1">
    <property type="entry name" value="EMB|CAB62594.1"/>
    <property type="match status" value="1"/>
</dbReference>
<dbReference type="InterPro" id="IPR012417">
    <property type="entry name" value="CaM-bd_dom_pln"/>
</dbReference>
<dbReference type="GO" id="GO:0005516">
    <property type="term" value="F:calmodulin binding"/>
    <property type="evidence" value="ECO:0007669"/>
    <property type="project" value="InterPro"/>
</dbReference>
<proteinExistence type="predicted"/>
<dbReference type="Pfam" id="PF07839">
    <property type="entry name" value="CaM_binding"/>
    <property type="match status" value="1"/>
</dbReference>
<dbReference type="AlphaFoldDB" id="A0AAN9I8V0"/>
<dbReference type="Proteomes" id="UP001359559">
    <property type="component" value="Unassembled WGS sequence"/>
</dbReference>
<feature type="region of interest" description="Disordered" evidence="1">
    <location>
        <begin position="291"/>
        <end position="348"/>
    </location>
</feature>
<comment type="caution">
    <text evidence="3">The sequence shown here is derived from an EMBL/GenBank/DDBJ whole genome shotgun (WGS) entry which is preliminary data.</text>
</comment>
<feature type="compositionally biased region" description="Low complexity" evidence="1">
    <location>
        <begin position="202"/>
        <end position="219"/>
    </location>
</feature>